<protein>
    <submittedName>
        <fullName evidence="1">Uncharacterized protein</fullName>
    </submittedName>
</protein>
<reference evidence="1" key="1">
    <citation type="submission" date="2022-11" db="EMBL/GenBank/DDBJ databases">
        <authorList>
            <person name="Kikuchi T."/>
        </authorList>
    </citation>
    <scope>NUCLEOTIDE SEQUENCE</scope>
    <source>
        <strain evidence="1">PS1010</strain>
    </source>
</reference>
<name>A0A9P1MTN9_9PELO</name>
<keyword evidence="2" id="KW-1185">Reference proteome</keyword>
<proteinExistence type="predicted"/>
<dbReference type="EMBL" id="CANHGI010000001">
    <property type="protein sequence ID" value="CAI5439280.1"/>
    <property type="molecule type" value="Genomic_DNA"/>
</dbReference>
<sequence length="126" mass="15178">MPKTFGFTEDVRGLFPYFSNLKDNYGKVFNSHSPIHFYAPDSYNVEKRMKLEEYLQEVKNEEFDFDTNMRDYCVFDVNVRAVCLFIIVIFFSFEKNQPLFSELKRVGVTTYEGDVGWYVWRYCYNE</sequence>
<organism evidence="1 2">
    <name type="scientific">Caenorhabditis angaria</name>
    <dbReference type="NCBI Taxonomy" id="860376"/>
    <lineage>
        <taxon>Eukaryota</taxon>
        <taxon>Metazoa</taxon>
        <taxon>Ecdysozoa</taxon>
        <taxon>Nematoda</taxon>
        <taxon>Chromadorea</taxon>
        <taxon>Rhabditida</taxon>
        <taxon>Rhabditina</taxon>
        <taxon>Rhabditomorpha</taxon>
        <taxon>Rhabditoidea</taxon>
        <taxon>Rhabditidae</taxon>
        <taxon>Peloderinae</taxon>
        <taxon>Caenorhabditis</taxon>
    </lineage>
</organism>
<dbReference type="AlphaFoldDB" id="A0A9P1MTN9"/>
<evidence type="ECO:0000313" key="2">
    <source>
        <dbReference type="Proteomes" id="UP001152747"/>
    </source>
</evidence>
<gene>
    <name evidence="1" type="ORF">CAMP_LOCUS1917</name>
</gene>
<dbReference type="Proteomes" id="UP001152747">
    <property type="component" value="Unassembled WGS sequence"/>
</dbReference>
<dbReference type="OrthoDB" id="5871067at2759"/>
<comment type="caution">
    <text evidence="1">The sequence shown here is derived from an EMBL/GenBank/DDBJ whole genome shotgun (WGS) entry which is preliminary data.</text>
</comment>
<accession>A0A9P1MTN9</accession>
<evidence type="ECO:0000313" key="1">
    <source>
        <dbReference type="EMBL" id="CAI5439280.1"/>
    </source>
</evidence>